<dbReference type="RefSeq" id="WP_146218769.1">
    <property type="nucleotide sequence ID" value="NZ_QJKB01000001.1"/>
</dbReference>
<gene>
    <name evidence="3" type="ORF">DFR42_101409</name>
</gene>
<keyword evidence="1" id="KW-0175">Coiled coil</keyword>
<name>A0A318JHJ4_9BURK</name>
<evidence type="ECO:0000313" key="3">
    <source>
        <dbReference type="EMBL" id="PXX46833.1"/>
    </source>
</evidence>
<proteinExistence type="predicted"/>
<evidence type="ECO:0008006" key="5">
    <source>
        <dbReference type="Google" id="ProtNLM"/>
    </source>
</evidence>
<protein>
    <recommendedName>
        <fullName evidence="5">Outer membrane lipoprotein-sorting protein</fullName>
    </recommendedName>
</protein>
<sequence length="399" mass="44026">MKTKLPLFILLSSALAMANANTDGDTASPGEEKPVRRHVEIIQVPAVPPLPPIPSMPPMPPMLALADIPDTKNVSRIVSDAMSQAFVSMQGMHSIRPIKNAPYSAEIVTEKTQTLADGNQISNKTTSLNYRDAAGRTRQEMRDSKGNVQHIVIVDPVENLRYILMPEKKTATKMHMGKDLDEKMASAKEKIDAAKEKLDKLKQEGKTVSVETTRNGDEVIVKRIERKTSGDKAEGSKDVREEVQVRVIRAGNASDMPALHTSLSSTSGNFTSLMALSPMSMAFVDNRWTAKGNTKDLGSRDIDGVRAEGKMRSYQIPAGEVGNKNPISVSSESWYSPELQMTVYAKQTDPRTGEWNYKLNNLKRTEPAANLFAIPEGYTVKEIPATPKIIVERREEKKP</sequence>
<evidence type="ECO:0000313" key="4">
    <source>
        <dbReference type="Proteomes" id="UP000247792"/>
    </source>
</evidence>
<feature type="chain" id="PRO_5016253226" description="Outer membrane lipoprotein-sorting protein" evidence="2">
    <location>
        <begin position="19"/>
        <end position="399"/>
    </location>
</feature>
<dbReference type="EMBL" id="QJKB01000001">
    <property type="protein sequence ID" value="PXX46833.1"/>
    <property type="molecule type" value="Genomic_DNA"/>
</dbReference>
<dbReference type="OrthoDB" id="115149at2"/>
<dbReference type="Proteomes" id="UP000247792">
    <property type="component" value="Unassembled WGS sequence"/>
</dbReference>
<feature type="signal peptide" evidence="2">
    <location>
        <begin position="1"/>
        <end position="18"/>
    </location>
</feature>
<dbReference type="AlphaFoldDB" id="A0A318JHJ4"/>
<keyword evidence="4" id="KW-1185">Reference proteome</keyword>
<organism evidence="3 4">
    <name type="scientific">Undibacterium pigrum</name>
    <dbReference type="NCBI Taxonomy" id="401470"/>
    <lineage>
        <taxon>Bacteria</taxon>
        <taxon>Pseudomonadati</taxon>
        <taxon>Pseudomonadota</taxon>
        <taxon>Betaproteobacteria</taxon>
        <taxon>Burkholderiales</taxon>
        <taxon>Oxalobacteraceae</taxon>
        <taxon>Undibacterium</taxon>
    </lineage>
</organism>
<evidence type="ECO:0000256" key="2">
    <source>
        <dbReference type="SAM" id="SignalP"/>
    </source>
</evidence>
<evidence type="ECO:0000256" key="1">
    <source>
        <dbReference type="SAM" id="Coils"/>
    </source>
</evidence>
<feature type="coiled-coil region" evidence="1">
    <location>
        <begin position="177"/>
        <end position="211"/>
    </location>
</feature>
<reference evidence="3 4" key="1">
    <citation type="submission" date="2018-05" db="EMBL/GenBank/DDBJ databases">
        <title>Genomic Encyclopedia of Type Strains, Phase IV (KMG-IV): sequencing the most valuable type-strain genomes for metagenomic binning, comparative biology and taxonomic classification.</title>
        <authorList>
            <person name="Goeker M."/>
        </authorList>
    </citation>
    <scope>NUCLEOTIDE SEQUENCE [LARGE SCALE GENOMIC DNA]</scope>
    <source>
        <strain evidence="3 4">DSM 19792</strain>
    </source>
</reference>
<accession>A0A318JHJ4</accession>
<comment type="caution">
    <text evidence="3">The sequence shown here is derived from an EMBL/GenBank/DDBJ whole genome shotgun (WGS) entry which is preliminary data.</text>
</comment>
<keyword evidence="2" id="KW-0732">Signal</keyword>